<feature type="compositionally biased region" description="Basic and acidic residues" evidence="1">
    <location>
        <begin position="223"/>
        <end position="239"/>
    </location>
</feature>
<keyword evidence="3" id="KW-1185">Reference proteome</keyword>
<feature type="compositionally biased region" description="Low complexity" evidence="1">
    <location>
        <begin position="402"/>
        <end position="418"/>
    </location>
</feature>
<accession>A0A4V4HCI2</accession>
<proteinExistence type="predicted"/>
<gene>
    <name evidence="2" type="ORF">K435DRAFT_871358</name>
</gene>
<evidence type="ECO:0000313" key="3">
    <source>
        <dbReference type="Proteomes" id="UP000297245"/>
    </source>
</evidence>
<feature type="compositionally biased region" description="Low complexity" evidence="1">
    <location>
        <begin position="351"/>
        <end position="362"/>
    </location>
</feature>
<feature type="region of interest" description="Disordered" evidence="1">
    <location>
        <begin position="201"/>
        <end position="424"/>
    </location>
</feature>
<dbReference type="EMBL" id="ML179667">
    <property type="protein sequence ID" value="THU83375.1"/>
    <property type="molecule type" value="Genomic_DNA"/>
</dbReference>
<sequence>MPRLTQETRLKAYGEAALYLLGDRDAVLRQLNVLIAEALLGLGCEIPRAQLVENGQRVLLNTIANSRFGCWYVEERRYARERPYTSTTWLNKPKKWQERAFRDPRVQTLIALNRRAEWNPNQSCGEEPVGLPENIVRLHGDRRHLMHGDIVRKGWSYLDSPCHHFIKGRKTYAEKEQDNTETRVIYPWKCTDLLSLYRSYSDDRGRSDSPDVRSDSPPPPAGADRHSSRSRHDPLHFSERSYSSGDDEDRLIPSSSPSPVISRSDSYHRLPSLRARKQDPRSKGIMNPFGASAASARRKSLASIPGGGPLSSFSGHRASDRSKYKAPTRRAYDTSAIPFGAPDASAKRKGSASVKSASSSSSLYQTPDSGKHEGADMSATHRTYHTPLKSFGTSDPARRRSSTSVASSSSSFYQSPDSGKYKALHSSPTWSLTAQDSDSDLPSMEDLLQEFSRKWVVIGIIWMTAGQHGEPFLITVTNGKCCLEDQQAQLKKLRIGPNTDLERLDSSWKRVSWWEMFSVKEEEKVYLRVTGVGYGMGMPNPDVLEIEDSD</sequence>
<feature type="compositionally biased region" description="Basic and acidic residues" evidence="1">
    <location>
        <begin position="201"/>
        <end position="214"/>
    </location>
</feature>
<name>A0A4V4HCI2_DENBC</name>
<organism evidence="2 3">
    <name type="scientific">Dendrothele bispora (strain CBS 962.96)</name>
    <dbReference type="NCBI Taxonomy" id="1314807"/>
    <lineage>
        <taxon>Eukaryota</taxon>
        <taxon>Fungi</taxon>
        <taxon>Dikarya</taxon>
        <taxon>Basidiomycota</taxon>
        <taxon>Agaricomycotina</taxon>
        <taxon>Agaricomycetes</taxon>
        <taxon>Agaricomycetidae</taxon>
        <taxon>Agaricales</taxon>
        <taxon>Agaricales incertae sedis</taxon>
        <taxon>Dendrothele</taxon>
    </lineage>
</organism>
<feature type="compositionally biased region" description="Low complexity" evidence="1">
    <location>
        <begin position="253"/>
        <end position="264"/>
    </location>
</feature>
<reference evidence="2 3" key="1">
    <citation type="journal article" date="2019" name="Nat. Ecol. Evol.">
        <title>Megaphylogeny resolves global patterns of mushroom evolution.</title>
        <authorList>
            <person name="Varga T."/>
            <person name="Krizsan K."/>
            <person name="Foldi C."/>
            <person name="Dima B."/>
            <person name="Sanchez-Garcia M."/>
            <person name="Sanchez-Ramirez S."/>
            <person name="Szollosi G.J."/>
            <person name="Szarkandi J.G."/>
            <person name="Papp V."/>
            <person name="Albert L."/>
            <person name="Andreopoulos W."/>
            <person name="Angelini C."/>
            <person name="Antonin V."/>
            <person name="Barry K.W."/>
            <person name="Bougher N.L."/>
            <person name="Buchanan P."/>
            <person name="Buyck B."/>
            <person name="Bense V."/>
            <person name="Catcheside P."/>
            <person name="Chovatia M."/>
            <person name="Cooper J."/>
            <person name="Damon W."/>
            <person name="Desjardin D."/>
            <person name="Finy P."/>
            <person name="Geml J."/>
            <person name="Haridas S."/>
            <person name="Hughes K."/>
            <person name="Justo A."/>
            <person name="Karasinski D."/>
            <person name="Kautmanova I."/>
            <person name="Kiss B."/>
            <person name="Kocsube S."/>
            <person name="Kotiranta H."/>
            <person name="LaButti K.M."/>
            <person name="Lechner B.E."/>
            <person name="Liimatainen K."/>
            <person name="Lipzen A."/>
            <person name="Lukacs Z."/>
            <person name="Mihaltcheva S."/>
            <person name="Morgado L.N."/>
            <person name="Niskanen T."/>
            <person name="Noordeloos M.E."/>
            <person name="Ohm R.A."/>
            <person name="Ortiz-Santana B."/>
            <person name="Ovrebo C."/>
            <person name="Racz N."/>
            <person name="Riley R."/>
            <person name="Savchenko A."/>
            <person name="Shiryaev A."/>
            <person name="Soop K."/>
            <person name="Spirin V."/>
            <person name="Szebenyi C."/>
            <person name="Tomsovsky M."/>
            <person name="Tulloss R.E."/>
            <person name="Uehling J."/>
            <person name="Grigoriev I.V."/>
            <person name="Vagvolgyi C."/>
            <person name="Papp T."/>
            <person name="Martin F.M."/>
            <person name="Miettinen O."/>
            <person name="Hibbett D.S."/>
            <person name="Nagy L.G."/>
        </authorList>
    </citation>
    <scope>NUCLEOTIDE SEQUENCE [LARGE SCALE GENOMIC DNA]</scope>
    <source>
        <strain evidence="2 3">CBS 962.96</strain>
    </source>
</reference>
<dbReference type="Proteomes" id="UP000297245">
    <property type="component" value="Unassembled WGS sequence"/>
</dbReference>
<evidence type="ECO:0000256" key="1">
    <source>
        <dbReference type="SAM" id="MobiDB-lite"/>
    </source>
</evidence>
<protein>
    <submittedName>
        <fullName evidence="2">Uncharacterized protein</fullName>
    </submittedName>
</protein>
<dbReference type="AlphaFoldDB" id="A0A4V4HCI2"/>
<evidence type="ECO:0000313" key="2">
    <source>
        <dbReference type="EMBL" id="THU83375.1"/>
    </source>
</evidence>